<proteinExistence type="predicted"/>
<feature type="binding site" evidence="5">
    <location>
        <position position="119"/>
    </location>
    <ligand>
        <name>substrate</name>
    </ligand>
</feature>
<dbReference type="RefSeq" id="WP_088603046.1">
    <property type="nucleotide sequence ID" value="NZ_NJIH01000004.1"/>
</dbReference>
<comment type="cofactor">
    <cofactor evidence="1">
        <name>a divalent metal cation</name>
        <dbReference type="ChEBI" id="CHEBI:60240"/>
    </cofactor>
</comment>
<comment type="cofactor">
    <cofactor evidence="5">
        <name>Mg(2+)</name>
        <dbReference type="ChEBI" id="CHEBI:18420"/>
    </cofactor>
</comment>
<dbReference type="GO" id="GO:0008168">
    <property type="term" value="F:methyltransferase activity"/>
    <property type="evidence" value="ECO:0007669"/>
    <property type="project" value="UniProtKB-KW"/>
</dbReference>
<dbReference type="GO" id="GO:0046872">
    <property type="term" value="F:metal ion binding"/>
    <property type="evidence" value="ECO:0007669"/>
    <property type="project" value="UniProtKB-KW"/>
</dbReference>
<organism evidence="6 7">
    <name type="scientific">Candidimonas nitroreducens</name>
    <dbReference type="NCBI Taxonomy" id="683354"/>
    <lineage>
        <taxon>Bacteria</taxon>
        <taxon>Pseudomonadati</taxon>
        <taxon>Pseudomonadota</taxon>
        <taxon>Betaproteobacteria</taxon>
        <taxon>Burkholderiales</taxon>
        <taxon>Alcaligenaceae</taxon>
        <taxon>Candidimonas</taxon>
    </lineage>
</organism>
<gene>
    <name evidence="6" type="ORF">CEY11_09080</name>
</gene>
<dbReference type="PANTHER" id="PTHR33254">
    <property type="entry name" value="4-HYDROXY-4-METHYL-2-OXOGLUTARATE ALDOLASE 3-RELATED"/>
    <property type="match status" value="1"/>
</dbReference>
<evidence type="ECO:0000313" key="7">
    <source>
        <dbReference type="Proteomes" id="UP000214603"/>
    </source>
</evidence>
<name>A0A225MPW0_9BURK</name>
<dbReference type="OrthoDB" id="8717144at2"/>
<dbReference type="InterPro" id="IPR005493">
    <property type="entry name" value="RraA/RraA-like"/>
</dbReference>
<feature type="binding site" evidence="5">
    <location>
        <begin position="97"/>
        <end position="100"/>
    </location>
    <ligand>
        <name>substrate</name>
    </ligand>
</feature>
<keyword evidence="6" id="KW-0489">Methyltransferase</keyword>
<keyword evidence="5" id="KW-0479">Metal-binding</keyword>
<reference evidence="7" key="1">
    <citation type="submission" date="2017-06" db="EMBL/GenBank/DDBJ databases">
        <title>Herbaspirillum phytohormonus sp. nov., isolated from the root nodule of Robinia pseudoacacia in lead-zinc mine.</title>
        <authorList>
            <person name="Fan M."/>
            <person name="Lin Y."/>
        </authorList>
    </citation>
    <scope>NUCLEOTIDE SEQUENCE [LARGE SCALE GENOMIC DNA]</scope>
    <source>
        <strain evidence="7">SC-089</strain>
    </source>
</reference>
<keyword evidence="7" id="KW-1185">Reference proteome</keyword>
<protein>
    <recommendedName>
        <fullName evidence="2">Putative 4-hydroxy-4-methyl-2-oxoglutarate aldolase</fullName>
    </recommendedName>
    <alternativeName>
        <fullName evidence="3">Regulator of ribonuclease activity homolog</fullName>
    </alternativeName>
    <alternativeName>
        <fullName evidence="4">RraA-like protein</fullName>
    </alternativeName>
</protein>
<evidence type="ECO:0000256" key="5">
    <source>
        <dbReference type="PIRSR" id="PIRSR605493-1"/>
    </source>
</evidence>
<evidence type="ECO:0000256" key="4">
    <source>
        <dbReference type="ARBA" id="ARBA00030169"/>
    </source>
</evidence>
<dbReference type="AlphaFoldDB" id="A0A225MPW0"/>
<dbReference type="PANTHER" id="PTHR33254:SF4">
    <property type="entry name" value="4-HYDROXY-4-METHYL-2-OXOGLUTARATE ALDOLASE 3-RELATED"/>
    <property type="match status" value="1"/>
</dbReference>
<dbReference type="Proteomes" id="UP000214603">
    <property type="component" value="Unassembled WGS sequence"/>
</dbReference>
<accession>A0A225MPW0</accession>
<evidence type="ECO:0000256" key="3">
    <source>
        <dbReference type="ARBA" id="ARBA00029596"/>
    </source>
</evidence>
<evidence type="ECO:0000256" key="2">
    <source>
        <dbReference type="ARBA" id="ARBA00016549"/>
    </source>
</evidence>
<evidence type="ECO:0000313" key="6">
    <source>
        <dbReference type="EMBL" id="OWT61960.1"/>
    </source>
</evidence>
<dbReference type="CDD" id="cd16841">
    <property type="entry name" value="RraA_family"/>
    <property type="match status" value="1"/>
</dbReference>
<evidence type="ECO:0000256" key="1">
    <source>
        <dbReference type="ARBA" id="ARBA00001968"/>
    </source>
</evidence>
<comment type="caution">
    <text evidence="6">The sequence shown here is derived from an EMBL/GenBank/DDBJ whole genome shotgun (WGS) entry which is preliminary data.</text>
</comment>
<dbReference type="GO" id="GO:0032259">
    <property type="term" value="P:methylation"/>
    <property type="evidence" value="ECO:0007669"/>
    <property type="project" value="UniProtKB-KW"/>
</dbReference>
<keyword evidence="6" id="KW-0808">Transferase</keyword>
<dbReference type="InterPro" id="IPR036704">
    <property type="entry name" value="RraA/RraA-like_sf"/>
</dbReference>
<sequence length="232" mass="24431">MSEFGSRIYSKVHRPEKALVGQFRNLGVADISDCLNRMGCLDSSIRPLNDTSLLGTAVTVKLPAGNNLMFHVALSLAQEGDVIVVDGEGYTERGLSGQNMIEIARQKGVRGFVVDGAIRDSKAALGLADFAIYAKAINPNGAFKGNGPGEVNVPVSVGGVLVYPGDIIVGDEDGVVVVGPRYAAAVAQGAKELADKQAKNLELIKSGVSDRSWVAKALDDAGYEVLDQAWDE</sequence>
<dbReference type="Pfam" id="PF03737">
    <property type="entry name" value="RraA-like"/>
    <property type="match status" value="1"/>
</dbReference>
<dbReference type="Gene3D" id="3.50.30.40">
    <property type="entry name" value="Ribonuclease E inhibitor RraA/RraA-like"/>
    <property type="match status" value="1"/>
</dbReference>
<keyword evidence="5" id="KW-0460">Magnesium</keyword>
<dbReference type="SUPFAM" id="SSF89562">
    <property type="entry name" value="RraA-like"/>
    <property type="match status" value="1"/>
</dbReference>
<feature type="binding site" evidence="5">
    <location>
        <position position="120"/>
    </location>
    <ligand>
        <name>Mg(2+)</name>
        <dbReference type="ChEBI" id="CHEBI:18420"/>
    </ligand>
</feature>
<dbReference type="EMBL" id="NJIH01000004">
    <property type="protein sequence ID" value="OWT61960.1"/>
    <property type="molecule type" value="Genomic_DNA"/>
</dbReference>